<dbReference type="Gene3D" id="3.40.5.30">
    <property type="entry name" value="(Trans)glycosidases - domain 2"/>
    <property type="match status" value="1"/>
</dbReference>
<feature type="domain" description="GH18" evidence="7">
    <location>
        <begin position="51"/>
        <end position="346"/>
    </location>
</feature>
<evidence type="ECO:0000256" key="5">
    <source>
        <dbReference type="RuleBase" id="RU000489"/>
    </source>
</evidence>
<dbReference type="InterPro" id="IPR001223">
    <property type="entry name" value="Glyco_hydro18_cat"/>
</dbReference>
<comment type="catalytic activity">
    <reaction evidence="1">
        <text>Random endo-hydrolysis of N-acetyl-beta-D-glucosaminide (1-&gt;4)-beta-linkages in chitin and chitodextrins.</text>
        <dbReference type="EC" id="3.2.1.14"/>
    </reaction>
</comment>
<dbReference type="EMBL" id="FUYR01000001">
    <property type="protein sequence ID" value="SKB39579.1"/>
    <property type="molecule type" value="Genomic_DNA"/>
</dbReference>
<dbReference type="GO" id="GO:0005576">
    <property type="term" value="C:extracellular region"/>
    <property type="evidence" value="ECO:0007669"/>
    <property type="project" value="TreeGrafter"/>
</dbReference>
<name>A0A1T5AXP0_9SPHI</name>
<evidence type="ECO:0000259" key="7">
    <source>
        <dbReference type="PROSITE" id="PS51910"/>
    </source>
</evidence>
<protein>
    <recommendedName>
        <fullName evidence="2">chitinase</fullName>
        <ecNumber evidence="2">3.2.1.14</ecNumber>
    </recommendedName>
</protein>
<sequence>MKLKNITYGILCLLIISSCQKDFTPAEPILEAGSKSQSTETKISALGDNNMKIVAYFPSYRDPAGVAASKYQLITHLYYAFLSPNADGTLQALPNPAYFNSVIATARANGVKVGISVAGAANLKLACANAGTRSTLVTNLVNFVTTNNLDGLDMDWEFPRTTDGTDLTYSALMQELSTALHAQGKYLSAALTAGVYAGAVRDAIRTEVFGYADFFNIMSYDGLGWDPAEPNQHASYNMAVASLNYWATTRAMPKEKVILGFPAYGRSNATSASATYKDLVAAGASTSGDYFTYNGFPYGYNGTTTITNKSNLAKSVGNGVMIWELFQDSNGGTNLLQAAKTALGIGNNPVGIFDGFESGVGRFTRAPTYSGTTVGLATTSTLAQATGSAHGGTGTLKATLNDNTSITTPWKVRLLSGDGTPANNIATAKNGIVYFWLKTSTARPGATVRVWIDDSDGTLQSPAIAVINDGAWHRYAWNLNNFGGTPVSTGNNVVDAINVTVDAIILEQANTSIQWTAFIDDVGN</sequence>
<dbReference type="Pfam" id="PF00704">
    <property type="entry name" value="Glyco_hydro_18"/>
    <property type="match status" value="1"/>
</dbReference>
<dbReference type="RefSeq" id="WP_079701613.1">
    <property type="nucleotide sequence ID" value="NZ_FUYR01000001.1"/>
</dbReference>
<dbReference type="GO" id="GO:0008061">
    <property type="term" value="F:chitin binding"/>
    <property type="evidence" value="ECO:0007669"/>
    <property type="project" value="InterPro"/>
</dbReference>
<evidence type="ECO:0000313" key="8">
    <source>
        <dbReference type="EMBL" id="SKB39579.1"/>
    </source>
</evidence>
<evidence type="ECO:0000256" key="4">
    <source>
        <dbReference type="ARBA" id="ARBA00023295"/>
    </source>
</evidence>
<gene>
    <name evidence="8" type="ORF">SAMN05661099_1100</name>
</gene>
<evidence type="ECO:0000256" key="1">
    <source>
        <dbReference type="ARBA" id="ARBA00000822"/>
    </source>
</evidence>
<dbReference type="Gene3D" id="3.20.20.80">
    <property type="entry name" value="Glycosidases"/>
    <property type="match status" value="1"/>
</dbReference>
<evidence type="ECO:0000256" key="2">
    <source>
        <dbReference type="ARBA" id="ARBA00012729"/>
    </source>
</evidence>
<evidence type="ECO:0000256" key="6">
    <source>
        <dbReference type="RuleBase" id="RU004453"/>
    </source>
</evidence>
<dbReference type="InterPro" id="IPR050314">
    <property type="entry name" value="Glycosyl_Hydrlase_18"/>
</dbReference>
<dbReference type="STRING" id="572036.SAMN05661099_1100"/>
<organism evidence="8 9">
    <name type="scientific">Daejeonella lutea</name>
    <dbReference type="NCBI Taxonomy" id="572036"/>
    <lineage>
        <taxon>Bacteria</taxon>
        <taxon>Pseudomonadati</taxon>
        <taxon>Bacteroidota</taxon>
        <taxon>Sphingobacteriia</taxon>
        <taxon>Sphingobacteriales</taxon>
        <taxon>Sphingobacteriaceae</taxon>
        <taxon>Daejeonella</taxon>
    </lineage>
</organism>
<dbReference type="OrthoDB" id="9775889at2"/>
<accession>A0A1T5AXP0</accession>
<dbReference type="SUPFAM" id="SSF51445">
    <property type="entry name" value="(Trans)glycosidases"/>
    <property type="match status" value="1"/>
</dbReference>
<dbReference type="PROSITE" id="PS51910">
    <property type="entry name" value="GH18_2"/>
    <property type="match status" value="1"/>
</dbReference>
<keyword evidence="9" id="KW-1185">Reference proteome</keyword>
<comment type="similarity">
    <text evidence="6">Belongs to the glycosyl hydrolase 18 family.</text>
</comment>
<dbReference type="AlphaFoldDB" id="A0A1T5AXP0"/>
<evidence type="ECO:0000313" key="9">
    <source>
        <dbReference type="Proteomes" id="UP000189981"/>
    </source>
</evidence>
<evidence type="ECO:0000256" key="3">
    <source>
        <dbReference type="ARBA" id="ARBA00022801"/>
    </source>
</evidence>
<dbReference type="InterPro" id="IPR001579">
    <property type="entry name" value="Glyco_hydro_18_chit_AS"/>
</dbReference>
<dbReference type="GO" id="GO:0006032">
    <property type="term" value="P:chitin catabolic process"/>
    <property type="evidence" value="ECO:0007669"/>
    <property type="project" value="TreeGrafter"/>
</dbReference>
<reference evidence="9" key="1">
    <citation type="submission" date="2017-02" db="EMBL/GenBank/DDBJ databases">
        <authorList>
            <person name="Varghese N."/>
            <person name="Submissions S."/>
        </authorList>
    </citation>
    <scope>NUCLEOTIDE SEQUENCE [LARGE SCALE GENOMIC DNA]</scope>
    <source>
        <strain evidence="9">DSM 22385</strain>
    </source>
</reference>
<keyword evidence="3 5" id="KW-0378">Hydrolase</keyword>
<dbReference type="Proteomes" id="UP000189981">
    <property type="component" value="Unassembled WGS sequence"/>
</dbReference>
<dbReference type="PANTHER" id="PTHR11177:SF317">
    <property type="entry name" value="CHITINASE 12-RELATED"/>
    <property type="match status" value="1"/>
</dbReference>
<dbReference type="GO" id="GO:0005975">
    <property type="term" value="P:carbohydrate metabolic process"/>
    <property type="evidence" value="ECO:0007669"/>
    <property type="project" value="InterPro"/>
</dbReference>
<dbReference type="PANTHER" id="PTHR11177">
    <property type="entry name" value="CHITINASE"/>
    <property type="match status" value="1"/>
</dbReference>
<proteinExistence type="inferred from homology"/>
<dbReference type="PROSITE" id="PS01095">
    <property type="entry name" value="GH18_1"/>
    <property type="match status" value="1"/>
</dbReference>
<dbReference type="SMART" id="SM00636">
    <property type="entry name" value="Glyco_18"/>
    <property type="match status" value="1"/>
</dbReference>
<dbReference type="EC" id="3.2.1.14" evidence="2"/>
<dbReference type="GO" id="GO:0008843">
    <property type="term" value="F:endochitinase activity"/>
    <property type="evidence" value="ECO:0007669"/>
    <property type="project" value="UniProtKB-EC"/>
</dbReference>
<dbReference type="PROSITE" id="PS51257">
    <property type="entry name" value="PROKAR_LIPOPROTEIN"/>
    <property type="match status" value="1"/>
</dbReference>
<keyword evidence="4 5" id="KW-0326">Glycosidase</keyword>
<dbReference type="InterPro" id="IPR011583">
    <property type="entry name" value="Chitinase_II/V-like_cat"/>
</dbReference>
<dbReference type="InterPro" id="IPR017853">
    <property type="entry name" value="GH"/>
</dbReference>